<dbReference type="GO" id="GO:0006592">
    <property type="term" value="P:ornithine biosynthetic process"/>
    <property type="evidence" value="ECO:0007669"/>
    <property type="project" value="TreeGrafter"/>
</dbReference>
<comment type="function">
    <text evidence="12 13">Catalyzes two activities which are involved in the cyclic version of arginine biosynthesis: the synthesis of N-acetylglutamate from glutamate and acetyl-CoA as the acetyl donor, and of ornithine by transacetylation between N(2)-acetylornithine and glutamate.</text>
</comment>
<feature type="binding site" evidence="13">
    <location>
        <position position="276"/>
    </location>
    <ligand>
        <name>substrate</name>
    </ligand>
</feature>
<evidence type="ECO:0000256" key="10">
    <source>
        <dbReference type="ARBA" id="ARBA00048372"/>
    </source>
</evidence>
<dbReference type="CDD" id="cd02152">
    <property type="entry name" value="OAT"/>
    <property type="match status" value="1"/>
</dbReference>
<feature type="binding site" evidence="13">
    <location>
        <position position="179"/>
    </location>
    <ligand>
        <name>substrate</name>
    </ligand>
</feature>
<evidence type="ECO:0000256" key="3">
    <source>
        <dbReference type="ARBA" id="ARBA00011475"/>
    </source>
</evidence>
<dbReference type="FunFam" id="3.60.70.12:FF:000001">
    <property type="entry name" value="Arginine biosynthesis bifunctional protein ArgJ, chloroplastic"/>
    <property type="match status" value="1"/>
</dbReference>
<dbReference type="NCBIfam" id="NF003802">
    <property type="entry name" value="PRK05388.1"/>
    <property type="match status" value="1"/>
</dbReference>
<evidence type="ECO:0000256" key="7">
    <source>
        <dbReference type="ARBA" id="ARBA00022813"/>
    </source>
</evidence>
<evidence type="ECO:0000256" key="11">
    <source>
        <dbReference type="ARBA" id="ARBA00049439"/>
    </source>
</evidence>
<accession>A0A1I0MRZ1</accession>
<dbReference type="InterPro" id="IPR016117">
    <property type="entry name" value="ArgJ-like_dom_sf"/>
</dbReference>
<dbReference type="GO" id="GO:0005737">
    <property type="term" value="C:cytoplasm"/>
    <property type="evidence" value="ECO:0007669"/>
    <property type="project" value="UniProtKB-SubCell"/>
</dbReference>
<feature type="site" description="Involved in the stabilization of negative charge on the oxyanion by the formation of the oxyanion hole" evidence="13">
    <location>
        <position position="114"/>
    </location>
</feature>
<keyword evidence="13" id="KW-0963">Cytoplasm</keyword>
<dbReference type="Proteomes" id="UP000199701">
    <property type="component" value="Unassembled WGS sequence"/>
</dbReference>
<comment type="pathway">
    <text evidence="13">Amino-acid biosynthesis; L-arginine biosynthesis; N(2)-acetyl-L-ornithine from L-glutamate: step 1/4.</text>
</comment>
<feature type="site" description="Involved in the stabilization of negative charge on the oxyanion by the formation of the oxyanion hole" evidence="13">
    <location>
        <position position="115"/>
    </location>
</feature>
<dbReference type="EC" id="2.3.1.35" evidence="13"/>
<dbReference type="InterPro" id="IPR002813">
    <property type="entry name" value="Arg_biosynth_ArgJ"/>
</dbReference>
<dbReference type="STRING" id="99656.SAMN05421659_10247"/>
<evidence type="ECO:0000313" key="14">
    <source>
        <dbReference type="EMBL" id="SEV90640.1"/>
    </source>
</evidence>
<dbReference type="UniPathway" id="UPA00068">
    <property type="reaction ID" value="UER00106"/>
</dbReference>
<dbReference type="InterPro" id="IPR042195">
    <property type="entry name" value="ArgJ_beta_C"/>
</dbReference>
<comment type="similarity">
    <text evidence="2 13">Belongs to the ArgJ family.</text>
</comment>
<keyword evidence="7 13" id="KW-0068">Autocatalytic cleavage</keyword>
<dbReference type="SUPFAM" id="SSF56266">
    <property type="entry name" value="DmpA/ArgJ-like"/>
    <property type="match status" value="1"/>
</dbReference>
<evidence type="ECO:0000256" key="5">
    <source>
        <dbReference type="ARBA" id="ARBA00022605"/>
    </source>
</evidence>
<feature type="binding site" evidence="13">
    <location>
        <position position="407"/>
    </location>
    <ligand>
        <name>substrate</name>
    </ligand>
</feature>
<evidence type="ECO:0000256" key="9">
    <source>
        <dbReference type="ARBA" id="ARBA00023315"/>
    </source>
</evidence>
<reference evidence="14 15" key="1">
    <citation type="submission" date="2016-10" db="EMBL/GenBank/DDBJ databases">
        <authorList>
            <person name="de Groot N.N."/>
        </authorList>
    </citation>
    <scope>NUCLEOTIDE SEQUENCE [LARGE SCALE GENOMIC DNA]</scope>
    <source>
        <strain evidence="14 15">DSM 9179</strain>
    </source>
</reference>
<gene>
    <name evidence="13" type="primary">argJ</name>
    <name evidence="14" type="ORF">SAMN05421659_10247</name>
</gene>
<comment type="pathway">
    <text evidence="13">Amino-acid biosynthesis; L-arginine biosynthesis; L-ornithine and N-acetyl-L-glutamate from L-glutamate and N(2)-acetyl-L-ornithine (cyclic): step 1/1.</text>
</comment>
<dbReference type="Gene3D" id="3.30.2330.10">
    <property type="entry name" value="arginine biosynthesis bifunctional protein suprefamily"/>
    <property type="match status" value="1"/>
</dbReference>
<dbReference type="GO" id="GO:0004042">
    <property type="term" value="F:L-glutamate N-acetyltransferase activity"/>
    <property type="evidence" value="ECO:0007669"/>
    <property type="project" value="UniProtKB-UniRule"/>
</dbReference>
<dbReference type="AlphaFoldDB" id="A0A1I0MRZ1"/>
<keyword evidence="9 13" id="KW-0012">Acyltransferase</keyword>
<dbReference type="PANTHER" id="PTHR23100">
    <property type="entry name" value="ARGININE BIOSYNTHESIS BIFUNCTIONAL PROTEIN ARGJ"/>
    <property type="match status" value="1"/>
</dbReference>
<evidence type="ECO:0000256" key="12">
    <source>
        <dbReference type="ARBA" id="ARBA00054976"/>
    </source>
</evidence>
<evidence type="ECO:0000313" key="15">
    <source>
        <dbReference type="Proteomes" id="UP000199701"/>
    </source>
</evidence>
<dbReference type="HAMAP" id="MF_01106">
    <property type="entry name" value="ArgJ"/>
    <property type="match status" value="1"/>
</dbReference>
<feature type="active site" description="Nucleophile" evidence="13">
    <location>
        <position position="190"/>
    </location>
</feature>
<feature type="site" description="Cleavage; by autolysis" evidence="13">
    <location>
        <begin position="189"/>
        <end position="190"/>
    </location>
</feature>
<dbReference type="Gene3D" id="3.60.70.12">
    <property type="entry name" value="L-amino peptidase D-ALA esterase/amidase"/>
    <property type="match status" value="1"/>
</dbReference>
<sequence>MNIINGGITAAKGFKATGLNAGIKNNEKKDMALVLSEVPCVTAGTFTLNKVFAAPVKWDREVVYNSEYSQAIVINSGVANACTGATGYQYCKDMAARAAKNLSIPENAVLVASTGVIGKQLPMDIICAGIDKLPSQLGFTIEDGNLAAEAIMTTDTVSKQVAVTIEINGKTVTIGGMCKGSGMIHPNMATMLGFITTDVKIAKPMLQKALSNIINDTFNMISVDGDTSTNDTVLILANGLAKNNEITTENDDYKLFYDALLYVSTVLAKKIAGDGEGATCLFEVKVINADTKNQAVTLSKSIVTSSLTKAAIFGHDANWGRILCAMGYSTADFDPDIVDIYFESKAGKLKIVEDGMATDYSEEFATQILSQNPVTAIADMKSGNETATAWGCDLTFDYIKINADYRS</sequence>
<comment type="catalytic activity">
    <reaction evidence="10 13">
        <text>L-glutamate + acetyl-CoA = N-acetyl-L-glutamate + CoA + H(+)</text>
        <dbReference type="Rhea" id="RHEA:24292"/>
        <dbReference type="ChEBI" id="CHEBI:15378"/>
        <dbReference type="ChEBI" id="CHEBI:29985"/>
        <dbReference type="ChEBI" id="CHEBI:44337"/>
        <dbReference type="ChEBI" id="CHEBI:57287"/>
        <dbReference type="ChEBI" id="CHEBI:57288"/>
        <dbReference type="EC" id="2.3.1.1"/>
    </reaction>
</comment>
<evidence type="ECO:0000256" key="4">
    <source>
        <dbReference type="ARBA" id="ARBA00022571"/>
    </source>
</evidence>
<feature type="binding site" evidence="13">
    <location>
        <position position="153"/>
    </location>
    <ligand>
        <name>substrate</name>
    </ligand>
</feature>
<dbReference type="Pfam" id="PF01960">
    <property type="entry name" value="ArgJ"/>
    <property type="match status" value="1"/>
</dbReference>
<proteinExistence type="inferred from homology"/>
<comment type="catalytic activity">
    <reaction evidence="11 13">
        <text>N(2)-acetyl-L-ornithine + L-glutamate = N-acetyl-L-glutamate + L-ornithine</text>
        <dbReference type="Rhea" id="RHEA:15349"/>
        <dbReference type="ChEBI" id="CHEBI:29985"/>
        <dbReference type="ChEBI" id="CHEBI:44337"/>
        <dbReference type="ChEBI" id="CHEBI:46911"/>
        <dbReference type="ChEBI" id="CHEBI:57805"/>
        <dbReference type="EC" id="2.3.1.35"/>
    </reaction>
</comment>
<feature type="binding site" evidence="13">
    <location>
        <position position="402"/>
    </location>
    <ligand>
        <name>substrate</name>
    </ligand>
</feature>
<evidence type="ECO:0000256" key="1">
    <source>
        <dbReference type="ARBA" id="ARBA00004496"/>
    </source>
</evidence>
<dbReference type="GO" id="GO:0006526">
    <property type="term" value="P:L-arginine biosynthetic process"/>
    <property type="evidence" value="ECO:0007669"/>
    <property type="project" value="UniProtKB-UniRule"/>
</dbReference>
<dbReference type="NCBIfam" id="TIGR00120">
    <property type="entry name" value="ArgJ"/>
    <property type="match status" value="1"/>
</dbReference>
<dbReference type="Gene3D" id="3.10.20.340">
    <property type="entry name" value="ArgJ beta chain, C-terminal domain"/>
    <property type="match status" value="1"/>
</dbReference>
<comment type="subunit">
    <text evidence="3 13">Heterotetramer of two alpha and two beta chains.</text>
</comment>
<dbReference type="OrthoDB" id="9804242at2"/>
<feature type="binding site" evidence="13">
    <location>
        <position position="190"/>
    </location>
    <ligand>
        <name>substrate</name>
    </ligand>
</feature>
<feature type="chain" id="PRO_5023234847" description="Arginine biosynthesis bifunctional protein ArgJ beta chain" evidence="13">
    <location>
        <begin position="190"/>
        <end position="407"/>
    </location>
</feature>
<evidence type="ECO:0000256" key="13">
    <source>
        <dbReference type="HAMAP-Rule" id="MF_01106"/>
    </source>
</evidence>
<feature type="chain" id="PRO_5023234845" description="Arginine biosynthesis bifunctional protein ArgJ alpha chain" evidence="13">
    <location>
        <begin position="1"/>
        <end position="189"/>
    </location>
</feature>
<organism evidence="14 15">
    <name type="scientific">[Clostridium] fimetarium</name>
    <dbReference type="NCBI Taxonomy" id="99656"/>
    <lineage>
        <taxon>Bacteria</taxon>
        <taxon>Bacillati</taxon>
        <taxon>Bacillota</taxon>
        <taxon>Clostridia</taxon>
        <taxon>Lachnospirales</taxon>
        <taxon>Lachnospiraceae</taxon>
    </lineage>
</organism>
<evidence type="ECO:0000256" key="6">
    <source>
        <dbReference type="ARBA" id="ARBA00022679"/>
    </source>
</evidence>
<protein>
    <recommendedName>
        <fullName evidence="13">Arginine biosynthesis bifunctional protein ArgJ</fullName>
    </recommendedName>
    <domain>
        <recommendedName>
            <fullName evidence="13">Glutamate N-acetyltransferase</fullName>
            <ecNumber evidence="13">2.3.1.35</ecNumber>
        </recommendedName>
        <alternativeName>
            <fullName evidence="13">Ornithine acetyltransferase</fullName>
            <shortName evidence="13">OATase</shortName>
        </alternativeName>
        <alternativeName>
            <fullName evidence="13">Ornithine transacetylase</fullName>
        </alternativeName>
    </domain>
    <domain>
        <recommendedName>
            <fullName evidence="13">Amino-acid acetyltransferase</fullName>
            <ecNumber evidence="13">2.3.1.1</ecNumber>
        </recommendedName>
        <alternativeName>
            <fullName evidence="13">N-acetylglutamate synthase</fullName>
            <shortName evidence="13">AGSase</shortName>
        </alternativeName>
    </domain>
    <component>
        <recommendedName>
            <fullName evidence="13">Arginine biosynthesis bifunctional protein ArgJ alpha chain</fullName>
        </recommendedName>
    </component>
    <component>
        <recommendedName>
            <fullName evidence="13">Arginine biosynthesis bifunctional protein ArgJ beta chain</fullName>
        </recommendedName>
    </component>
</protein>
<keyword evidence="8 13" id="KW-0511">Multifunctional enzyme</keyword>
<name>A0A1I0MRZ1_9FIRM</name>
<dbReference type="FunFam" id="3.30.2330.10:FF:000001">
    <property type="entry name" value="Arginine biosynthesis bifunctional protein ArgJ, mitochondrial"/>
    <property type="match status" value="1"/>
</dbReference>
<keyword evidence="15" id="KW-1185">Reference proteome</keyword>
<comment type="subcellular location">
    <subcellularLocation>
        <location evidence="1 13">Cytoplasm</location>
    </subcellularLocation>
</comment>
<evidence type="ECO:0000256" key="2">
    <source>
        <dbReference type="ARBA" id="ARBA00006774"/>
    </source>
</evidence>
<keyword evidence="4 13" id="KW-0055">Arginine biosynthesis</keyword>
<keyword evidence="6 13" id="KW-0808">Transferase</keyword>
<dbReference type="EMBL" id="FOJI01000002">
    <property type="protein sequence ID" value="SEV90640.1"/>
    <property type="molecule type" value="Genomic_DNA"/>
</dbReference>
<dbReference type="EC" id="2.3.1.1" evidence="13"/>
<dbReference type="PANTHER" id="PTHR23100:SF0">
    <property type="entry name" value="ARGININE BIOSYNTHESIS BIFUNCTIONAL PROTEIN ARGJ, MITOCHONDRIAL"/>
    <property type="match status" value="1"/>
</dbReference>
<evidence type="ECO:0000256" key="8">
    <source>
        <dbReference type="ARBA" id="ARBA00023268"/>
    </source>
</evidence>
<dbReference type="RefSeq" id="WP_092450333.1">
    <property type="nucleotide sequence ID" value="NZ_FOJI01000002.1"/>
</dbReference>
<keyword evidence="5 13" id="KW-0028">Amino-acid biosynthesis</keyword>
<dbReference type="GO" id="GO:0004358">
    <property type="term" value="F:L-glutamate N-acetyltransferase activity, acting on acetyl-L-ornithine as donor"/>
    <property type="evidence" value="ECO:0007669"/>
    <property type="project" value="UniProtKB-UniRule"/>
</dbReference>
<dbReference type="FunFam" id="3.10.20.340:FF:000001">
    <property type="entry name" value="Arginine biosynthesis bifunctional protein ArgJ, chloroplastic"/>
    <property type="match status" value="1"/>
</dbReference>